<dbReference type="PANTHER" id="PTHR15588">
    <property type="entry name" value="LSM1"/>
    <property type="match status" value="1"/>
</dbReference>
<comment type="similarity">
    <text evidence="1 6">Belongs to the snRNP Sm proteins family.</text>
</comment>
<dbReference type="Gene3D" id="2.30.30.100">
    <property type="match status" value="1"/>
</dbReference>
<evidence type="ECO:0000313" key="11">
    <source>
        <dbReference type="RefSeq" id="XP_033575857.1"/>
    </source>
</evidence>
<evidence type="ECO:0000313" key="10">
    <source>
        <dbReference type="Proteomes" id="UP000504636"/>
    </source>
</evidence>
<evidence type="ECO:0000313" key="9">
    <source>
        <dbReference type="EMBL" id="KAF2808893.1"/>
    </source>
</evidence>
<reference evidence="11" key="2">
    <citation type="submission" date="2020-04" db="EMBL/GenBank/DDBJ databases">
        <authorList>
            <consortium name="NCBI Genome Project"/>
        </authorList>
    </citation>
    <scope>NUCLEOTIDE SEQUENCE</scope>
    <source>
        <strain evidence="11">CBS 304.34</strain>
    </source>
</reference>
<reference evidence="9 11" key="1">
    <citation type="journal article" date="2020" name="Stud. Mycol.">
        <title>101 Dothideomycetes genomes: a test case for predicting lifestyles and emergence of pathogens.</title>
        <authorList>
            <person name="Haridas S."/>
            <person name="Albert R."/>
            <person name="Binder M."/>
            <person name="Bloem J."/>
            <person name="Labutti K."/>
            <person name="Salamov A."/>
            <person name="Andreopoulos B."/>
            <person name="Baker S."/>
            <person name="Barry K."/>
            <person name="Bills G."/>
            <person name="Bluhm B."/>
            <person name="Cannon C."/>
            <person name="Castanera R."/>
            <person name="Culley D."/>
            <person name="Daum C."/>
            <person name="Ezra D."/>
            <person name="Gonzalez J."/>
            <person name="Henrissat B."/>
            <person name="Kuo A."/>
            <person name="Liang C."/>
            <person name="Lipzen A."/>
            <person name="Lutzoni F."/>
            <person name="Magnuson J."/>
            <person name="Mondo S."/>
            <person name="Nolan M."/>
            <person name="Ohm R."/>
            <person name="Pangilinan J."/>
            <person name="Park H.-J."/>
            <person name="Ramirez L."/>
            <person name="Alfaro M."/>
            <person name="Sun H."/>
            <person name="Tritt A."/>
            <person name="Yoshinaga Y."/>
            <person name="Zwiers L.-H."/>
            <person name="Turgeon B."/>
            <person name="Goodwin S."/>
            <person name="Spatafora J."/>
            <person name="Crous P."/>
            <person name="Grigoriev I."/>
        </authorList>
    </citation>
    <scope>NUCLEOTIDE SEQUENCE</scope>
    <source>
        <strain evidence="9 11">CBS 304.34</strain>
    </source>
</reference>
<dbReference type="Pfam" id="PF01423">
    <property type="entry name" value="LSM"/>
    <property type="match status" value="1"/>
</dbReference>
<feature type="region of interest" description="Disordered" evidence="7">
    <location>
        <begin position="23"/>
        <end position="51"/>
    </location>
</feature>
<reference evidence="11" key="3">
    <citation type="submission" date="2025-04" db="UniProtKB">
        <authorList>
            <consortium name="RefSeq"/>
        </authorList>
    </citation>
    <scope>IDENTIFICATION</scope>
    <source>
        <strain evidence="11">CBS 304.34</strain>
    </source>
</reference>
<name>A0A6A6YK32_9PEZI</name>
<comment type="subcellular location">
    <subcellularLocation>
        <location evidence="6">Cytoplasm</location>
    </subcellularLocation>
    <subcellularLocation>
        <location evidence="6">Cytoplasm</location>
        <location evidence="6">P-body</location>
    </subcellularLocation>
</comment>
<evidence type="ECO:0000256" key="3">
    <source>
        <dbReference type="ARBA" id="ARBA00022664"/>
    </source>
</evidence>
<feature type="domain" description="Sm" evidence="8">
    <location>
        <begin position="64"/>
        <end position="141"/>
    </location>
</feature>
<dbReference type="AlphaFoldDB" id="A0A6A6YK32"/>
<dbReference type="PROSITE" id="PS52002">
    <property type="entry name" value="SM"/>
    <property type="match status" value="1"/>
</dbReference>
<gene>
    <name evidence="6" type="primary">LSM1</name>
    <name evidence="9 11" type="ORF">BDZ99DRAFT_463749</name>
</gene>
<dbReference type="InterPro" id="IPR044642">
    <property type="entry name" value="PTHR15588"/>
</dbReference>
<comment type="subunit">
    <text evidence="6">Component of the heptameric LSM1-LSM7 complex that forms a seven-membered ring structure with a donut shape.</text>
</comment>
<feature type="compositionally biased region" description="Polar residues" evidence="7">
    <location>
        <begin position="24"/>
        <end position="41"/>
    </location>
</feature>
<dbReference type="GO" id="GO:0000290">
    <property type="term" value="P:deadenylation-dependent decapping of nuclear-transcribed mRNA"/>
    <property type="evidence" value="ECO:0007669"/>
    <property type="project" value="TreeGrafter"/>
</dbReference>
<dbReference type="Proteomes" id="UP000504636">
    <property type="component" value="Unplaced"/>
</dbReference>
<dbReference type="RefSeq" id="XP_033575857.1">
    <property type="nucleotide sequence ID" value="XM_033720139.1"/>
</dbReference>
<dbReference type="SMART" id="SM00651">
    <property type="entry name" value="Sm"/>
    <property type="match status" value="1"/>
</dbReference>
<evidence type="ECO:0000259" key="8">
    <source>
        <dbReference type="PROSITE" id="PS52002"/>
    </source>
</evidence>
<evidence type="ECO:0000256" key="4">
    <source>
        <dbReference type="ARBA" id="ARBA00022884"/>
    </source>
</evidence>
<evidence type="ECO:0000256" key="2">
    <source>
        <dbReference type="ARBA" id="ARBA00022490"/>
    </source>
</evidence>
<dbReference type="InterPro" id="IPR001163">
    <property type="entry name" value="Sm_dom_euk/arc"/>
</dbReference>
<sequence>MENMNKLNVNDQPPMLDWEAHLRAQQQQDHGPTEPPQQSNPYEGRVLGGAVPRDVPQLPPQAFTTSAQLLELVDKKVNVCLRDDKFIQGVMRSYDNYGNIVVKDSIEKLYCHAQKLFADVPRGMFIIRGENIAMIGEIDLDKDDDIPAGWTRADVEVVFPLHKAESEARKEEVERKEANLAKLGFVPEHGMEF</sequence>
<dbReference type="CDD" id="cd01728">
    <property type="entry name" value="LSm1"/>
    <property type="match status" value="1"/>
</dbReference>
<accession>A0A6A6YK32</accession>
<evidence type="ECO:0000256" key="1">
    <source>
        <dbReference type="ARBA" id="ARBA00006850"/>
    </source>
</evidence>
<keyword evidence="3 6" id="KW-0507">mRNA processing</keyword>
<dbReference type="GO" id="GO:0000932">
    <property type="term" value="C:P-body"/>
    <property type="evidence" value="ECO:0007669"/>
    <property type="project" value="UniProtKB-SubCell"/>
</dbReference>
<keyword evidence="10" id="KW-1185">Reference proteome</keyword>
<organism evidence="9">
    <name type="scientific">Mytilinidion resinicola</name>
    <dbReference type="NCBI Taxonomy" id="574789"/>
    <lineage>
        <taxon>Eukaryota</taxon>
        <taxon>Fungi</taxon>
        <taxon>Dikarya</taxon>
        <taxon>Ascomycota</taxon>
        <taxon>Pezizomycotina</taxon>
        <taxon>Dothideomycetes</taxon>
        <taxon>Pleosporomycetidae</taxon>
        <taxon>Mytilinidiales</taxon>
        <taxon>Mytilinidiaceae</taxon>
        <taxon>Mytilinidion</taxon>
    </lineage>
</organism>
<evidence type="ECO:0000256" key="5">
    <source>
        <dbReference type="ARBA" id="ARBA00023274"/>
    </source>
</evidence>
<evidence type="ECO:0000256" key="6">
    <source>
        <dbReference type="RuleBase" id="RU365047"/>
    </source>
</evidence>
<dbReference type="GO" id="GO:0006397">
    <property type="term" value="P:mRNA processing"/>
    <property type="evidence" value="ECO:0007669"/>
    <property type="project" value="UniProtKB-UniRule"/>
</dbReference>
<dbReference type="GO" id="GO:1990726">
    <property type="term" value="C:Lsm1-7-Pat1 complex"/>
    <property type="evidence" value="ECO:0007669"/>
    <property type="project" value="TreeGrafter"/>
</dbReference>
<dbReference type="SUPFAM" id="SSF50182">
    <property type="entry name" value="Sm-like ribonucleoproteins"/>
    <property type="match status" value="1"/>
</dbReference>
<keyword evidence="5 6" id="KW-0687">Ribonucleoprotein</keyword>
<keyword evidence="4 6" id="KW-0694">RNA-binding</keyword>
<dbReference type="OrthoDB" id="10263346at2759"/>
<evidence type="ECO:0000256" key="7">
    <source>
        <dbReference type="SAM" id="MobiDB-lite"/>
    </source>
</evidence>
<comment type="function">
    <text evidence="6">Component of the cytoplasmic LSM1-LSM7 complex which is involved in mRNA degradation.</text>
</comment>
<dbReference type="GO" id="GO:0003729">
    <property type="term" value="F:mRNA binding"/>
    <property type="evidence" value="ECO:0007669"/>
    <property type="project" value="TreeGrafter"/>
</dbReference>
<protein>
    <recommendedName>
        <fullName evidence="6">U6 snRNA-associated Sm-like protein LSm1</fullName>
    </recommendedName>
</protein>
<dbReference type="EMBL" id="MU003702">
    <property type="protein sequence ID" value="KAF2808893.1"/>
    <property type="molecule type" value="Genomic_DNA"/>
</dbReference>
<dbReference type="PANTHER" id="PTHR15588:SF8">
    <property type="entry name" value="U6 SNRNA-ASSOCIATED SM-LIKE PROTEIN LSM1"/>
    <property type="match status" value="1"/>
</dbReference>
<dbReference type="GO" id="GO:1990904">
    <property type="term" value="C:ribonucleoprotein complex"/>
    <property type="evidence" value="ECO:0007669"/>
    <property type="project" value="UniProtKB-KW"/>
</dbReference>
<keyword evidence="2 6" id="KW-0963">Cytoplasm</keyword>
<dbReference type="InterPro" id="IPR010920">
    <property type="entry name" value="LSM_dom_sf"/>
</dbReference>
<dbReference type="InterPro" id="IPR047575">
    <property type="entry name" value="Sm"/>
</dbReference>
<proteinExistence type="inferred from homology"/>
<dbReference type="InterPro" id="IPR034104">
    <property type="entry name" value="Lsm1"/>
</dbReference>